<evidence type="ECO:0000256" key="1">
    <source>
        <dbReference type="SAM" id="MobiDB-lite"/>
    </source>
</evidence>
<feature type="compositionally biased region" description="Pro residues" evidence="1">
    <location>
        <begin position="29"/>
        <end position="41"/>
    </location>
</feature>
<sequence length="139" mass="13817">MSPSPSDEVTATSPSSVSPSPVPTDAEPSPLPTDPALPDPSPTSEGEAKVTIVSSGADGQSIYASGLVTGGVAPGGTCTLTATAADTVLRAQTEAQSTPAAINCGLIEIAAPAGAWTLMLTYETGSTRFDSEPATVRQQ</sequence>
<gene>
    <name evidence="2" type="ORF">QE412_001547</name>
</gene>
<evidence type="ECO:0000313" key="2">
    <source>
        <dbReference type="EMBL" id="MDQ1122974.1"/>
    </source>
</evidence>
<dbReference type="EMBL" id="JAUTBF010000001">
    <property type="protein sequence ID" value="MDQ1122974.1"/>
    <property type="molecule type" value="Genomic_DNA"/>
</dbReference>
<accession>A0ABU0TVL5</accession>
<keyword evidence="3" id="KW-1185">Reference proteome</keyword>
<feature type="region of interest" description="Disordered" evidence="1">
    <location>
        <begin position="1"/>
        <end position="49"/>
    </location>
</feature>
<name>A0ABU0TVL5_MICTR</name>
<organism evidence="2 3">
    <name type="scientific">Microbacterium trichothecenolyticum</name>
    <name type="common">Aureobacterium trichothecenolyticum</name>
    <dbReference type="NCBI Taxonomy" id="69370"/>
    <lineage>
        <taxon>Bacteria</taxon>
        <taxon>Bacillati</taxon>
        <taxon>Actinomycetota</taxon>
        <taxon>Actinomycetes</taxon>
        <taxon>Micrococcales</taxon>
        <taxon>Microbacteriaceae</taxon>
        <taxon>Microbacterium</taxon>
    </lineage>
</organism>
<reference evidence="2 3" key="1">
    <citation type="submission" date="2023-07" db="EMBL/GenBank/DDBJ databases">
        <title>Functional and genomic diversity of the sorghum phyllosphere microbiome.</title>
        <authorList>
            <person name="Shade A."/>
        </authorList>
    </citation>
    <scope>NUCLEOTIDE SEQUENCE [LARGE SCALE GENOMIC DNA]</scope>
    <source>
        <strain evidence="2 3">SORGH_AS_1207</strain>
    </source>
</reference>
<feature type="compositionally biased region" description="Polar residues" evidence="1">
    <location>
        <begin position="1"/>
        <end position="12"/>
    </location>
</feature>
<dbReference type="RefSeq" id="WP_307481885.1">
    <property type="nucleotide sequence ID" value="NZ_JAUTBF010000001.1"/>
</dbReference>
<protein>
    <submittedName>
        <fullName evidence="2">Uncharacterized protein</fullName>
    </submittedName>
</protein>
<dbReference type="Proteomes" id="UP001226691">
    <property type="component" value="Unassembled WGS sequence"/>
</dbReference>
<comment type="caution">
    <text evidence="2">The sequence shown here is derived from an EMBL/GenBank/DDBJ whole genome shotgun (WGS) entry which is preliminary data.</text>
</comment>
<proteinExistence type="predicted"/>
<evidence type="ECO:0000313" key="3">
    <source>
        <dbReference type="Proteomes" id="UP001226691"/>
    </source>
</evidence>